<feature type="signal peptide" evidence="3">
    <location>
        <begin position="1"/>
        <end position="25"/>
    </location>
</feature>
<dbReference type="Gene3D" id="2.40.70.10">
    <property type="entry name" value="Acid Proteases"/>
    <property type="match status" value="2"/>
</dbReference>
<sequence>METHKLSALCCVISVVLMLCSYGGAQDKRVLSLKNAGMEEKSTAQICMPQRSRRENGATILELKHHSSCSMPNRTPQLNLSKMFDSDDKRVSSWTSRIRGVDLKSSSEADIPLTSGVQLQTLNYIVTIKIGGKEMILVVDTGSDLTWVQCQPCSSCYSQEDPIFNPSASPSYQPILCNAPTCSSVQIATGISFSCGIDQPSCNYSLSYGDGSYTSGVLGWEQIDLAGTIIDGFVFGCGQTNHGLFGGTSGLVGLGRTQLSLVSQTIPQFGGIFSYCLPPKEYDSSGSLVLGGDPSIFKNTTPVSYTRIISDPLESPFYFLNLTGISIGTVPLQASGFHKKVIIDSGTVISRLVPSVYKALRDEFKRQFSIYPMAPGFSILDTCFNLAGHEEVSIPAIKLVFEGDVEVDVDASGILYFVKLDSSQVCLAISSLPFEDDVAIIGNYQQKNLRVVYDTLGSRLGFAEETCDWL</sequence>
<dbReference type="CDD" id="cd05472">
    <property type="entry name" value="cnd41_like"/>
    <property type="match status" value="1"/>
</dbReference>
<reference evidence="5 6" key="1">
    <citation type="journal article" date="2020" name="Nat. Food">
        <title>A phased Vanilla planifolia genome enables genetic improvement of flavour and production.</title>
        <authorList>
            <person name="Hasing T."/>
            <person name="Tang H."/>
            <person name="Brym M."/>
            <person name="Khazi F."/>
            <person name="Huang T."/>
            <person name="Chambers A.H."/>
        </authorList>
    </citation>
    <scope>NUCLEOTIDE SEQUENCE [LARGE SCALE GENOMIC DNA]</scope>
    <source>
        <tissue evidence="5">Leaf</tissue>
    </source>
</reference>
<dbReference type="GO" id="GO:0006508">
    <property type="term" value="P:proteolysis"/>
    <property type="evidence" value="ECO:0007669"/>
    <property type="project" value="InterPro"/>
</dbReference>
<feature type="active site" evidence="2">
    <location>
        <position position="344"/>
    </location>
</feature>
<accession>A0A835V1J1</accession>
<dbReference type="OrthoDB" id="2747330at2759"/>
<dbReference type="FunFam" id="2.40.70.10:FF:000021">
    <property type="entry name" value="Aspartyl protease AED1"/>
    <property type="match status" value="1"/>
</dbReference>
<dbReference type="GO" id="GO:0004190">
    <property type="term" value="F:aspartic-type endopeptidase activity"/>
    <property type="evidence" value="ECO:0007669"/>
    <property type="project" value="InterPro"/>
</dbReference>
<dbReference type="SUPFAM" id="SSF50630">
    <property type="entry name" value="Acid proteases"/>
    <property type="match status" value="1"/>
</dbReference>
<dbReference type="InterPro" id="IPR033121">
    <property type="entry name" value="PEPTIDASE_A1"/>
</dbReference>
<feature type="domain" description="Peptidase A1" evidence="4">
    <location>
        <begin position="124"/>
        <end position="463"/>
    </location>
</feature>
<evidence type="ECO:0000259" key="4">
    <source>
        <dbReference type="PROSITE" id="PS51767"/>
    </source>
</evidence>
<dbReference type="InterPro" id="IPR032861">
    <property type="entry name" value="TAXi_N"/>
</dbReference>
<keyword evidence="3" id="KW-0732">Signal</keyword>
<dbReference type="InterPro" id="IPR001461">
    <property type="entry name" value="Aspartic_peptidase_A1"/>
</dbReference>
<dbReference type="InterPro" id="IPR001969">
    <property type="entry name" value="Aspartic_peptidase_AS"/>
</dbReference>
<evidence type="ECO:0000313" key="6">
    <source>
        <dbReference type="Proteomes" id="UP000639772"/>
    </source>
</evidence>
<name>A0A835V1J1_VANPL</name>
<dbReference type="InterPro" id="IPR021109">
    <property type="entry name" value="Peptidase_aspartic_dom_sf"/>
</dbReference>
<comment type="caution">
    <text evidence="5">The sequence shown here is derived from an EMBL/GenBank/DDBJ whole genome shotgun (WGS) entry which is preliminary data.</text>
</comment>
<dbReference type="AlphaFoldDB" id="A0A835V1J1"/>
<evidence type="ECO:0000256" key="2">
    <source>
        <dbReference type="PIRSR" id="PIRSR601461-1"/>
    </source>
</evidence>
<dbReference type="InterPro" id="IPR032799">
    <property type="entry name" value="TAXi_C"/>
</dbReference>
<dbReference type="Pfam" id="PF14541">
    <property type="entry name" value="TAXi_C"/>
    <property type="match status" value="1"/>
</dbReference>
<dbReference type="EMBL" id="JADCNM010000005">
    <property type="protein sequence ID" value="KAG0482047.1"/>
    <property type="molecule type" value="Genomic_DNA"/>
</dbReference>
<dbReference type="PROSITE" id="PS51767">
    <property type="entry name" value="PEPTIDASE_A1"/>
    <property type="match status" value="1"/>
</dbReference>
<dbReference type="InterPro" id="IPR033873">
    <property type="entry name" value="CND41-like"/>
</dbReference>
<dbReference type="Proteomes" id="UP000639772">
    <property type="component" value="Unassembled WGS sequence"/>
</dbReference>
<dbReference type="FunFam" id="2.40.70.10:FF:000049">
    <property type="entry name" value="Aspartyl protease AED1"/>
    <property type="match status" value="1"/>
</dbReference>
<feature type="active site" evidence="2">
    <location>
        <position position="140"/>
    </location>
</feature>
<organism evidence="5 6">
    <name type="scientific">Vanilla planifolia</name>
    <name type="common">Vanilla</name>
    <dbReference type="NCBI Taxonomy" id="51239"/>
    <lineage>
        <taxon>Eukaryota</taxon>
        <taxon>Viridiplantae</taxon>
        <taxon>Streptophyta</taxon>
        <taxon>Embryophyta</taxon>
        <taxon>Tracheophyta</taxon>
        <taxon>Spermatophyta</taxon>
        <taxon>Magnoliopsida</taxon>
        <taxon>Liliopsida</taxon>
        <taxon>Asparagales</taxon>
        <taxon>Orchidaceae</taxon>
        <taxon>Vanilloideae</taxon>
        <taxon>Vanilleae</taxon>
        <taxon>Vanilla</taxon>
    </lineage>
</organism>
<feature type="chain" id="PRO_5032553374" description="Peptidase A1 domain-containing protein" evidence="3">
    <location>
        <begin position="26"/>
        <end position="470"/>
    </location>
</feature>
<evidence type="ECO:0000256" key="3">
    <source>
        <dbReference type="SAM" id="SignalP"/>
    </source>
</evidence>
<comment type="similarity">
    <text evidence="1">Belongs to the peptidase A1 family.</text>
</comment>
<evidence type="ECO:0000313" key="5">
    <source>
        <dbReference type="EMBL" id="KAG0482047.1"/>
    </source>
</evidence>
<dbReference type="PROSITE" id="PS00141">
    <property type="entry name" value="ASP_PROTEASE"/>
    <property type="match status" value="1"/>
</dbReference>
<dbReference type="Pfam" id="PF14543">
    <property type="entry name" value="TAXi_N"/>
    <property type="match status" value="1"/>
</dbReference>
<protein>
    <recommendedName>
        <fullName evidence="4">Peptidase A1 domain-containing protein</fullName>
    </recommendedName>
</protein>
<dbReference type="PANTHER" id="PTHR13683">
    <property type="entry name" value="ASPARTYL PROTEASES"/>
    <property type="match status" value="1"/>
</dbReference>
<gene>
    <name evidence="5" type="ORF">HPP92_010131</name>
</gene>
<proteinExistence type="inferred from homology"/>
<dbReference type="PANTHER" id="PTHR13683:SF827">
    <property type="entry name" value="PEPTIDASE A1 DOMAIN-CONTAINING PROTEIN"/>
    <property type="match status" value="1"/>
</dbReference>
<evidence type="ECO:0000256" key="1">
    <source>
        <dbReference type="ARBA" id="ARBA00007447"/>
    </source>
</evidence>